<reference evidence="1" key="1">
    <citation type="submission" date="2018-05" db="EMBL/GenBank/DDBJ databases">
        <authorList>
            <person name="Lanie J.A."/>
            <person name="Ng W.-L."/>
            <person name="Kazmierczak K.M."/>
            <person name="Andrzejewski T.M."/>
            <person name="Davidsen T.M."/>
            <person name="Wayne K.J."/>
            <person name="Tettelin H."/>
            <person name="Glass J.I."/>
            <person name="Rusch D."/>
            <person name="Podicherti R."/>
            <person name="Tsui H.-C.T."/>
            <person name="Winkler M.E."/>
        </authorList>
    </citation>
    <scope>NUCLEOTIDE SEQUENCE</scope>
</reference>
<organism evidence="1">
    <name type="scientific">marine metagenome</name>
    <dbReference type="NCBI Taxonomy" id="408172"/>
    <lineage>
        <taxon>unclassified sequences</taxon>
        <taxon>metagenomes</taxon>
        <taxon>ecological metagenomes</taxon>
    </lineage>
</organism>
<dbReference type="AlphaFoldDB" id="A0A382RCF6"/>
<gene>
    <name evidence="1" type="ORF">METZ01_LOCUS348237</name>
</gene>
<proteinExistence type="predicted"/>
<dbReference type="EMBL" id="UINC01120726">
    <property type="protein sequence ID" value="SVC95383.1"/>
    <property type="molecule type" value="Genomic_DNA"/>
</dbReference>
<name>A0A382RCF6_9ZZZZ</name>
<sequence length="76" mass="8753">MPIVILSEHPAVPFYVDHALPFVVLMMTDNDAQPRFYAPGSDEITNFQVELNFYGVHFIAFLRLQSDSQLFVLSEY</sequence>
<protein>
    <submittedName>
        <fullName evidence="1">Uncharacterized protein</fullName>
    </submittedName>
</protein>
<evidence type="ECO:0000313" key="1">
    <source>
        <dbReference type="EMBL" id="SVC95383.1"/>
    </source>
</evidence>
<accession>A0A382RCF6</accession>